<proteinExistence type="predicted"/>
<dbReference type="EMBL" id="JAOB01000069">
    <property type="protein sequence ID" value="EUA23393.1"/>
    <property type="molecule type" value="Genomic_DNA"/>
</dbReference>
<dbReference type="InterPro" id="IPR023198">
    <property type="entry name" value="PGP-like_dom2"/>
</dbReference>
<dbReference type="InterPro" id="IPR006439">
    <property type="entry name" value="HAD-SF_hydro_IA"/>
</dbReference>
<comment type="caution">
    <text evidence="1">The sequence shown here is derived from an EMBL/GenBank/DDBJ whole genome shotgun (WGS) entry which is preliminary data.</text>
</comment>
<dbReference type="Gene3D" id="3.40.50.1000">
    <property type="entry name" value="HAD superfamily/HAD-like"/>
    <property type="match status" value="1"/>
</dbReference>
<keyword evidence="1" id="KW-0378">Hydrolase</keyword>
<organism evidence="1">
    <name type="scientific">Mycobacterium xenopi 4042</name>
    <dbReference type="NCBI Taxonomy" id="1299334"/>
    <lineage>
        <taxon>Bacteria</taxon>
        <taxon>Bacillati</taxon>
        <taxon>Actinomycetota</taxon>
        <taxon>Actinomycetes</taxon>
        <taxon>Mycobacteriales</taxon>
        <taxon>Mycobacteriaceae</taxon>
        <taxon>Mycobacterium</taxon>
    </lineage>
</organism>
<dbReference type="PANTHER" id="PTHR42896:SF2">
    <property type="entry name" value="CBBY-LIKE PROTEIN"/>
    <property type="match status" value="1"/>
</dbReference>
<dbReference type="PANTHER" id="PTHR42896">
    <property type="entry name" value="XYLULOSE-1,5-BISPHOSPHATE (XUBP) PHOSPHATASE"/>
    <property type="match status" value="1"/>
</dbReference>
<name>X7ZXD8_MYCXE</name>
<dbReference type="Gene3D" id="1.10.150.240">
    <property type="entry name" value="Putative phosphatase, domain 2"/>
    <property type="match status" value="1"/>
</dbReference>
<accession>X7ZXD8</accession>
<dbReference type="InterPro" id="IPR036412">
    <property type="entry name" value="HAD-like_sf"/>
</dbReference>
<dbReference type="Pfam" id="PF00702">
    <property type="entry name" value="Hydrolase"/>
    <property type="match status" value="1"/>
</dbReference>
<dbReference type="InterPro" id="IPR023214">
    <property type="entry name" value="HAD_sf"/>
</dbReference>
<dbReference type="InterPro" id="IPR044999">
    <property type="entry name" value="CbbY-like"/>
</dbReference>
<dbReference type="SUPFAM" id="SSF56784">
    <property type="entry name" value="HAD-like"/>
    <property type="match status" value="1"/>
</dbReference>
<dbReference type="PATRIC" id="fig|1299334.3.peg.7484"/>
<dbReference type="AlphaFoldDB" id="X7ZXD8"/>
<protein>
    <submittedName>
        <fullName evidence="1">HAD hydrolase, IA, variant 3 family protein</fullName>
    </submittedName>
</protein>
<evidence type="ECO:0000313" key="1">
    <source>
        <dbReference type="EMBL" id="EUA23393.1"/>
    </source>
</evidence>
<gene>
    <name evidence="1" type="ORF">I553_5535</name>
</gene>
<dbReference type="SFLD" id="SFLDG01129">
    <property type="entry name" value="C1.5:_HAD__Beta-PGM__Phosphata"/>
    <property type="match status" value="1"/>
</dbReference>
<dbReference type="PRINTS" id="PR00413">
    <property type="entry name" value="HADHALOGNASE"/>
</dbReference>
<dbReference type="NCBIfam" id="TIGR01509">
    <property type="entry name" value="HAD-SF-IA-v3"/>
    <property type="match status" value="1"/>
</dbReference>
<sequence>MVPGSSPSDARHPVLSAVIFDVDGTLADTERDGHRPAFNAAFAAHGLDIAWDEQEYGRLLNITGGHRRIAADLRARGVGDVADKLAAEIHQTKTEIFRAQILAGDILPRPGLLALVKSLVDRGICIAVATTGQRAWVEPLLAQLLGDGIVETTVTGDDVSRLKPHPEVYLRALERLDLPPEHALAVEDSALGLRAALAANLATVVVTTDYTANQDFTGRPWSGRHMTGPTPFGGEL</sequence>
<dbReference type="GO" id="GO:0016787">
    <property type="term" value="F:hydrolase activity"/>
    <property type="evidence" value="ECO:0007669"/>
    <property type="project" value="UniProtKB-KW"/>
</dbReference>
<reference evidence="1" key="1">
    <citation type="submission" date="2014-01" db="EMBL/GenBank/DDBJ databases">
        <authorList>
            <person name="Brown-Elliot B."/>
            <person name="Wallace R."/>
            <person name="Lenaerts A."/>
            <person name="Ordway D."/>
            <person name="DeGroote M.A."/>
            <person name="Parker T."/>
            <person name="Sizemore C."/>
            <person name="Tallon L.J."/>
            <person name="Sadzewicz L.K."/>
            <person name="Sengamalay N."/>
            <person name="Fraser C.M."/>
            <person name="Hine E."/>
            <person name="Shefchek K.A."/>
            <person name="Das S.P."/>
            <person name="Tettelin H."/>
        </authorList>
    </citation>
    <scope>NUCLEOTIDE SEQUENCE [LARGE SCALE GENOMIC DNA]</scope>
    <source>
        <strain evidence="1">4042</strain>
    </source>
</reference>
<dbReference type="SFLD" id="SFLDS00003">
    <property type="entry name" value="Haloacid_Dehalogenase"/>
    <property type="match status" value="1"/>
</dbReference>